<feature type="transmembrane region" description="Helical" evidence="3">
    <location>
        <begin position="690"/>
        <end position="712"/>
    </location>
</feature>
<feature type="transmembrane region" description="Helical" evidence="3">
    <location>
        <begin position="541"/>
        <end position="560"/>
    </location>
</feature>
<feature type="transmembrane region" description="Helical" evidence="3">
    <location>
        <begin position="148"/>
        <end position="173"/>
    </location>
</feature>
<evidence type="ECO:0000313" key="5">
    <source>
        <dbReference type="EMBL" id="KIN06356.1"/>
    </source>
</evidence>
<feature type="transmembrane region" description="Helical" evidence="3">
    <location>
        <begin position="105"/>
        <end position="128"/>
    </location>
</feature>
<dbReference type="Pfam" id="PF20684">
    <property type="entry name" value="Fung_rhodopsin"/>
    <property type="match status" value="1"/>
</dbReference>
<feature type="transmembrane region" description="Helical" evidence="3">
    <location>
        <begin position="465"/>
        <end position="484"/>
    </location>
</feature>
<dbReference type="InterPro" id="IPR049326">
    <property type="entry name" value="Rhodopsin_dom_fungi"/>
</dbReference>
<name>A0A0C3HDN5_OIDMZ</name>
<reference evidence="5 6" key="1">
    <citation type="submission" date="2014-04" db="EMBL/GenBank/DDBJ databases">
        <authorList>
            <consortium name="DOE Joint Genome Institute"/>
            <person name="Kuo A."/>
            <person name="Martino E."/>
            <person name="Perotto S."/>
            <person name="Kohler A."/>
            <person name="Nagy L.G."/>
            <person name="Floudas D."/>
            <person name="Copeland A."/>
            <person name="Barry K.W."/>
            <person name="Cichocki N."/>
            <person name="Veneault-Fourrey C."/>
            <person name="LaButti K."/>
            <person name="Lindquist E.A."/>
            <person name="Lipzen A."/>
            <person name="Lundell T."/>
            <person name="Morin E."/>
            <person name="Murat C."/>
            <person name="Sun H."/>
            <person name="Tunlid A."/>
            <person name="Henrissat B."/>
            <person name="Grigoriev I.V."/>
            <person name="Hibbett D.S."/>
            <person name="Martin F."/>
            <person name="Nordberg H.P."/>
            <person name="Cantor M.N."/>
            <person name="Hua S.X."/>
        </authorList>
    </citation>
    <scope>NUCLEOTIDE SEQUENCE [LARGE SCALE GENOMIC DNA]</scope>
    <source>
        <strain evidence="5 6">Zn</strain>
    </source>
</reference>
<dbReference type="EMBL" id="KN832871">
    <property type="protein sequence ID" value="KIN06356.1"/>
    <property type="molecule type" value="Genomic_DNA"/>
</dbReference>
<keyword evidence="2" id="KW-1003">Cell membrane</keyword>
<reference evidence="6" key="2">
    <citation type="submission" date="2015-01" db="EMBL/GenBank/DDBJ databases">
        <title>Evolutionary Origins and Diversification of the Mycorrhizal Mutualists.</title>
        <authorList>
            <consortium name="DOE Joint Genome Institute"/>
            <consortium name="Mycorrhizal Genomics Consortium"/>
            <person name="Kohler A."/>
            <person name="Kuo A."/>
            <person name="Nagy L.G."/>
            <person name="Floudas D."/>
            <person name="Copeland A."/>
            <person name="Barry K.W."/>
            <person name="Cichocki N."/>
            <person name="Veneault-Fourrey C."/>
            <person name="LaButti K."/>
            <person name="Lindquist E.A."/>
            <person name="Lipzen A."/>
            <person name="Lundell T."/>
            <person name="Morin E."/>
            <person name="Murat C."/>
            <person name="Riley R."/>
            <person name="Ohm R."/>
            <person name="Sun H."/>
            <person name="Tunlid A."/>
            <person name="Henrissat B."/>
            <person name="Grigoriev I.V."/>
            <person name="Hibbett D.S."/>
            <person name="Martin F."/>
        </authorList>
    </citation>
    <scope>NUCLEOTIDE SEQUENCE [LARGE SCALE GENOMIC DNA]</scope>
    <source>
        <strain evidence="6">Zn</strain>
    </source>
</reference>
<feature type="transmembrane region" description="Helical" evidence="3">
    <location>
        <begin position="417"/>
        <end position="435"/>
    </location>
</feature>
<dbReference type="STRING" id="913774.A0A0C3HDN5"/>
<keyword evidence="3" id="KW-0812">Transmembrane</keyword>
<evidence type="ECO:0000256" key="1">
    <source>
        <dbReference type="ARBA" id="ARBA00004429"/>
    </source>
</evidence>
<accession>A0A0C3HDN5</accession>
<feature type="domain" description="Rhodopsin" evidence="4">
    <location>
        <begin position="21"/>
        <end position="262"/>
    </location>
</feature>
<dbReference type="Gene3D" id="1.20.1250.20">
    <property type="entry name" value="MFS general substrate transporter like domains"/>
    <property type="match status" value="2"/>
</dbReference>
<feature type="transmembrane region" description="Helical" evidence="3">
    <location>
        <begin position="592"/>
        <end position="609"/>
    </location>
</feature>
<gene>
    <name evidence="5" type="ORF">OIDMADRAFT_155443</name>
</gene>
<feature type="transmembrane region" description="Helical" evidence="3">
    <location>
        <begin position="664"/>
        <end position="684"/>
    </location>
</feature>
<feature type="transmembrane region" description="Helical" evidence="3">
    <location>
        <begin position="373"/>
        <end position="397"/>
    </location>
</feature>
<dbReference type="GO" id="GO:0022857">
    <property type="term" value="F:transmembrane transporter activity"/>
    <property type="evidence" value="ECO:0007669"/>
    <property type="project" value="InterPro"/>
</dbReference>
<feature type="transmembrane region" description="Helical" evidence="3">
    <location>
        <begin position="724"/>
        <end position="744"/>
    </location>
</feature>
<sequence>MDYVEDIHSRGRSVLVVTTTTFILATILVIGRLVLAFGLSFTIDFGTSKGLGKHDFAISETDRLALYGSEYAFTVLYNPALMTTKTSILIFYLRVAKDTQVILKNASYTVLAIVNIAGVVLTFLNGFQCKPTRAAYLPNVHSNCVSVIILWLCSVPVNVITDLAILVLPLPVLTSIQLPRKQKAILVFTFALGIFVTIVDVIRIYFLQQVIDTQRSMKTQEQIGNGTDFAWTASMALMWSAVEVNTGIICACIPTLRPLFHRIMPAMITDRLRSKYASSHNFDSRPCSCLSHLGHGGPTVADDRTGNQECRLREGEVGTINFITTPDMNQLEPGNQSPRIDDIQIQDPDDSVYFGFIDIKGPKSMLTTTGKESFKYCTIVTTLFFLWGFSKGLLITLGEQIKTLAHESIKQDIGLSASYSIGYFFGPLTVGQCVLRHGGFKGTFITGLCIYGTGALMFWPPAVLISYAGFIVCQFIIGFGLSILETAANPFLALCGPPQYGELRLLLAQGVQSTANVLSQVLSQKVLWVNFSTKSLINVQWTYLAITFFTVILVLVIYYMPLPEAPDVELQLLSENLPISISHKFFATKLPLIWITLALGVFAQFCYLGSQESILIWQVVLRRNTHFSFNQKLTINDYGIISQTTFTVGRFVFAGLCLIIRPRFLLLIAFMLGTVFAILVMTVYHGPCSVAMTAVFFFFEGPIFPLIFAIGLRGMGKWTKPVGAVFVSSACSGAIFPYVMYIMVHGNHRHVHYSFCIIVALFAFGTIFPLYLSLLPDAGRQIDPVPIREGRASLTASRTEKSLSDGLIGRVKKILNSMMPKTLGTYKGKRGFELPVVARRDTRV</sequence>
<dbReference type="SUPFAM" id="SSF103473">
    <property type="entry name" value="MFS general substrate transporter"/>
    <property type="match status" value="1"/>
</dbReference>
<dbReference type="Pfam" id="PF07690">
    <property type="entry name" value="MFS_1"/>
    <property type="match status" value="1"/>
</dbReference>
<dbReference type="InterPro" id="IPR050375">
    <property type="entry name" value="MFS_TsgA-like"/>
</dbReference>
<dbReference type="PANTHER" id="PTHR43702:SF13">
    <property type="entry name" value="MONOSACCHARIDE TRANSPORTER, PUTATIVE (AFU_ORTHOLOGUE AFUA_4G06630)-RELATED"/>
    <property type="match status" value="1"/>
</dbReference>
<keyword evidence="6" id="KW-1185">Reference proteome</keyword>
<feature type="transmembrane region" description="Helical" evidence="3">
    <location>
        <begin position="21"/>
        <end position="43"/>
    </location>
</feature>
<dbReference type="InterPro" id="IPR011701">
    <property type="entry name" value="MFS"/>
</dbReference>
<evidence type="ECO:0000256" key="3">
    <source>
        <dbReference type="SAM" id="Phobius"/>
    </source>
</evidence>
<dbReference type="OrthoDB" id="546893at2759"/>
<proteinExistence type="predicted"/>
<dbReference type="PANTHER" id="PTHR43702">
    <property type="entry name" value="L-FUCOSE-PROTON SYMPORTER"/>
    <property type="match status" value="1"/>
</dbReference>
<organism evidence="5 6">
    <name type="scientific">Oidiodendron maius (strain Zn)</name>
    <dbReference type="NCBI Taxonomy" id="913774"/>
    <lineage>
        <taxon>Eukaryota</taxon>
        <taxon>Fungi</taxon>
        <taxon>Dikarya</taxon>
        <taxon>Ascomycota</taxon>
        <taxon>Pezizomycotina</taxon>
        <taxon>Leotiomycetes</taxon>
        <taxon>Leotiomycetes incertae sedis</taxon>
        <taxon>Myxotrichaceae</taxon>
        <taxon>Oidiodendron</taxon>
    </lineage>
</organism>
<keyword evidence="3" id="KW-0472">Membrane</keyword>
<dbReference type="Proteomes" id="UP000054321">
    <property type="component" value="Unassembled WGS sequence"/>
</dbReference>
<protein>
    <recommendedName>
        <fullName evidence="4">Rhodopsin domain-containing protein</fullName>
    </recommendedName>
</protein>
<dbReference type="GO" id="GO:0005886">
    <property type="term" value="C:plasma membrane"/>
    <property type="evidence" value="ECO:0007669"/>
    <property type="project" value="UniProtKB-SubCell"/>
</dbReference>
<evidence type="ECO:0000256" key="2">
    <source>
        <dbReference type="ARBA" id="ARBA00022475"/>
    </source>
</evidence>
<evidence type="ECO:0000259" key="4">
    <source>
        <dbReference type="Pfam" id="PF20684"/>
    </source>
</evidence>
<dbReference type="AlphaFoldDB" id="A0A0C3HDN5"/>
<feature type="transmembrane region" description="Helical" evidence="3">
    <location>
        <begin position="442"/>
        <end position="459"/>
    </location>
</feature>
<dbReference type="HOGENOM" id="CLU_006746_1_0_1"/>
<evidence type="ECO:0000313" key="6">
    <source>
        <dbReference type="Proteomes" id="UP000054321"/>
    </source>
</evidence>
<comment type="subcellular location">
    <subcellularLocation>
        <location evidence="1">Cell inner membrane</location>
        <topology evidence="1">Multi-pass membrane protein</topology>
    </subcellularLocation>
</comment>
<dbReference type="InterPro" id="IPR036259">
    <property type="entry name" value="MFS_trans_sf"/>
</dbReference>
<keyword evidence="3" id="KW-1133">Transmembrane helix</keyword>
<dbReference type="InParanoid" id="A0A0C3HDN5"/>
<feature type="transmembrane region" description="Helical" evidence="3">
    <location>
        <begin position="750"/>
        <end position="772"/>
    </location>
</feature>
<feature type="transmembrane region" description="Helical" evidence="3">
    <location>
        <begin position="185"/>
        <end position="206"/>
    </location>
</feature>